<dbReference type="Proteomes" id="UP000317646">
    <property type="component" value="Unassembled WGS sequence"/>
</dbReference>
<evidence type="ECO:0000259" key="6">
    <source>
        <dbReference type="Pfam" id="PF07980"/>
    </source>
</evidence>
<evidence type="ECO:0000256" key="2">
    <source>
        <dbReference type="ARBA" id="ARBA00006275"/>
    </source>
</evidence>
<evidence type="ECO:0000256" key="5">
    <source>
        <dbReference type="ARBA" id="ARBA00023237"/>
    </source>
</evidence>
<evidence type="ECO:0000256" key="4">
    <source>
        <dbReference type="ARBA" id="ARBA00023136"/>
    </source>
</evidence>
<evidence type="ECO:0000313" key="9">
    <source>
        <dbReference type="Proteomes" id="UP000317646"/>
    </source>
</evidence>
<dbReference type="SUPFAM" id="SSF48452">
    <property type="entry name" value="TPR-like"/>
    <property type="match status" value="1"/>
</dbReference>
<organism evidence="8 9">
    <name type="scientific">Hymenobacter nivis</name>
    <dbReference type="NCBI Taxonomy" id="1850093"/>
    <lineage>
        <taxon>Bacteria</taxon>
        <taxon>Pseudomonadati</taxon>
        <taxon>Bacteroidota</taxon>
        <taxon>Cytophagia</taxon>
        <taxon>Cytophagales</taxon>
        <taxon>Hymenobacteraceae</taxon>
        <taxon>Hymenobacter</taxon>
    </lineage>
</organism>
<evidence type="ECO:0000256" key="1">
    <source>
        <dbReference type="ARBA" id="ARBA00004442"/>
    </source>
</evidence>
<keyword evidence="3" id="KW-0732">Signal</keyword>
<dbReference type="Pfam" id="PF14322">
    <property type="entry name" value="SusD-like_3"/>
    <property type="match status" value="1"/>
</dbReference>
<feature type="domain" description="SusD-like N-terminal" evidence="7">
    <location>
        <begin position="22"/>
        <end position="227"/>
    </location>
</feature>
<dbReference type="InterPro" id="IPR033985">
    <property type="entry name" value="SusD-like_N"/>
</dbReference>
<dbReference type="RefSeq" id="WP_140465873.1">
    <property type="nucleotide sequence ID" value="NZ_RCYZ01000002.1"/>
</dbReference>
<dbReference type="EMBL" id="RCYZ01000002">
    <property type="protein sequence ID" value="TPG67562.1"/>
    <property type="molecule type" value="Genomic_DNA"/>
</dbReference>
<keyword evidence="9" id="KW-1185">Reference proteome</keyword>
<comment type="similarity">
    <text evidence="2">Belongs to the SusD family.</text>
</comment>
<dbReference type="GO" id="GO:0009279">
    <property type="term" value="C:cell outer membrane"/>
    <property type="evidence" value="ECO:0007669"/>
    <property type="project" value="UniProtKB-SubCell"/>
</dbReference>
<reference evidence="8 9" key="1">
    <citation type="journal article" date="2019" name="Environ. Microbiol.">
        <title>Species interactions and distinct microbial communities in high Arctic permafrost affected cryosols are associated with the CH4 and CO2 gas fluxes.</title>
        <authorList>
            <person name="Altshuler I."/>
            <person name="Hamel J."/>
            <person name="Turney S."/>
            <person name="Magnuson E."/>
            <person name="Levesque R."/>
            <person name="Greer C."/>
            <person name="Whyte L.G."/>
        </authorList>
    </citation>
    <scope>NUCLEOTIDE SEQUENCE [LARGE SCALE GENOMIC DNA]</scope>
    <source>
        <strain evidence="8 9">S9.2P</strain>
    </source>
</reference>
<protein>
    <submittedName>
        <fullName evidence="8">RagB/SusD family nutrient uptake outer membrane protein</fullName>
    </submittedName>
</protein>
<accession>A0A502H1J3</accession>
<comment type="caution">
    <text evidence="8">The sequence shown here is derived from an EMBL/GenBank/DDBJ whole genome shotgun (WGS) entry which is preliminary data.</text>
</comment>
<comment type="subcellular location">
    <subcellularLocation>
        <location evidence="1">Cell outer membrane</location>
    </subcellularLocation>
</comment>
<dbReference type="PROSITE" id="PS51257">
    <property type="entry name" value="PROKAR_LIPOPROTEIN"/>
    <property type="match status" value="1"/>
</dbReference>
<dbReference type="Gene3D" id="1.25.40.390">
    <property type="match status" value="1"/>
</dbReference>
<gene>
    <name evidence="8" type="ORF">EAH73_07615</name>
</gene>
<evidence type="ECO:0000259" key="7">
    <source>
        <dbReference type="Pfam" id="PF14322"/>
    </source>
</evidence>
<evidence type="ECO:0000256" key="3">
    <source>
        <dbReference type="ARBA" id="ARBA00022729"/>
    </source>
</evidence>
<sequence length="499" mass="54789">MKKNPILWLALGGVLLAGCKKDFLDLSPQATSSAANFFQTPSQIEQAVNGAYVPLRDLTNLEYWVYGEMRSDNTSFQYNNTDRGQESQREFVDEFLVSANSESVLSYWQGSYRGISRCNDVLGHVDAVAMTADKKNQYIGEAKFLRAWYYYNLVRQYGGVPLRLESVGSPAEAKSPGRATLDAVYTQIVADLTDAAAKLPTKAAYAAADAGRATKGAATALLASVYLTRKDYPNALTQLRAVRSAGYSLLSSYRSVFDPANKNNAESIFEVQYLGSQPAISSYFTYTFAPYTSGNLVTGDAATRNLNGASGWNIPTPELINAYETGDLRKDASLQLGYKDATGTFVAQPYVSKYNFGIVAPGRTDTDFPVLRYADVLLMQAEVLNEQGYAAGGEAFDLLNQVRRRAGLPDKTAAAVSSQAAFRDAVLQERRVELAFENQRWYDLVRTGRAVSVLNAQGVLEKARKTFLPASAYQVTTNNLLLPIPQYELTLDNLEQNPL</sequence>
<dbReference type="InterPro" id="IPR011990">
    <property type="entry name" value="TPR-like_helical_dom_sf"/>
</dbReference>
<dbReference type="CDD" id="cd08977">
    <property type="entry name" value="SusD"/>
    <property type="match status" value="1"/>
</dbReference>
<dbReference type="OrthoDB" id="9792139at2"/>
<keyword evidence="5" id="KW-0998">Cell outer membrane</keyword>
<feature type="domain" description="RagB/SusD" evidence="6">
    <location>
        <begin position="342"/>
        <end position="498"/>
    </location>
</feature>
<dbReference type="Pfam" id="PF07980">
    <property type="entry name" value="SusD_RagB"/>
    <property type="match status" value="1"/>
</dbReference>
<evidence type="ECO:0000313" key="8">
    <source>
        <dbReference type="EMBL" id="TPG67562.1"/>
    </source>
</evidence>
<name>A0A502H1J3_9BACT</name>
<dbReference type="InterPro" id="IPR012944">
    <property type="entry name" value="SusD_RagB_dom"/>
</dbReference>
<keyword evidence="4" id="KW-0472">Membrane</keyword>
<dbReference type="AlphaFoldDB" id="A0A502H1J3"/>
<proteinExistence type="inferred from homology"/>